<accession>A0ABW1ZDT2</accession>
<proteinExistence type="predicted"/>
<feature type="signal peptide" evidence="2">
    <location>
        <begin position="1"/>
        <end position="22"/>
    </location>
</feature>
<dbReference type="Gene3D" id="3.20.20.80">
    <property type="entry name" value="Glycosidases"/>
    <property type="match status" value="1"/>
</dbReference>
<keyword evidence="4" id="KW-1185">Reference proteome</keyword>
<evidence type="ECO:0000313" key="3">
    <source>
        <dbReference type="EMBL" id="MFC6647254.1"/>
    </source>
</evidence>
<feature type="region of interest" description="Disordered" evidence="1">
    <location>
        <begin position="171"/>
        <end position="196"/>
    </location>
</feature>
<feature type="chain" id="PRO_5046164568" description="Glycoside hydrolase family 79 protein" evidence="2">
    <location>
        <begin position="23"/>
        <end position="196"/>
    </location>
</feature>
<organism evidence="3 4">
    <name type="scientific">Granulicella cerasi</name>
    <dbReference type="NCBI Taxonomy" id="741063"/>
    <lineage>
        <taxon>Bacteria</taxon>
        <taxon>Pseudomonadati</taxon>
        <taxon>Acidobacteriota</taxon>
        <taxon>Terriglobia</taxon>
        <taxon>Terriglobales</taxon>
        <taxon>Acidobacteriaceae</taxon>
        <taxon>Granulicella</taxon>
    </lineage>
</organism>
<gene>
    <name evidence="3" type="ORF">ACFQBQ_17090</name>
</gene>
<feature type="compositionally biased region" description="Low complexity" evidence="1">
    <location>
        <begin position="172"/>
        <end position="196"/>
    </location>
</feature>
<protein>
    <recommendedName>
        <fullName evidence="5">Glycoside hydrolase family 79 protein</fullName>
    </recommendedName>
</protein>
<dbReference type="EMBL" id="JBHSWI010000001">
    <property type="protein sequence ID" value="MFC6647254.1"/>
    <property type="molecule type" value="Genomic_DNA"/>
</dbReference>
<dbReference type="Proteomes" id="UP001596391">
    <property type="component" value="Unassembled WGS sequence"/>
</dbReference>
<sequence>MKPFVVLLSTLAVAAVSVTGRAQTTATVSITPTAPTTTVAPSFLGLSLVTSETDYVVGTKTTANPYFLKLTKNLTNYSNNYLEVRELSDKATSIQLTNALTSLKNYYNTMASQSTYGVRYFIGVDFADDVASDGTSNGTAAAQATTIYNGLPPGSILAWELGNEPDYYENVSPARRTGTGTTPPTSSSMRTLCSRS</sequence>
<evidence type="ECO:0008006" key="5">
    <source>
        <dbReference type="Google" id="ProtNLM"/>
    </source>
</evidence>
<name>A0ABW1ZDT2_9BACT</name>
<reference evidence="4" key="1">
    <citation type="journal article" date="2019" name="Int. J. Syst. Evol. Microbiol.">
        <title>The Global Catalogue of Microorganisms (GCM) 10K type strain sequencing project: providing services to taxonomists for standard genome sequencing and annotation.</title>
        <authorList>
            <consortium name="The Broad Institute Genomics Platform"/>
            <consortium name="The Broad Institute Genome Sequencing Center for Infectious Disease"/>
            <person name="Wu L."/>
            <person name="Ma J."/>
        </authorList>
    </citation>
    <scope>NUCLEOTIDE SEQUENCE [LARGE SCALE GENOMIC DNA]</scope>
    <source>
        <strain evidence="4">CGMCC 1.16026</strain>
    </source>
</reference>
<evidence type="ECO:0000256" key="1">
    <source>
        <dbReference type="SAM" id="MobiDB-lite"/>
    </source>
</evidence>
<evidence type="ECO:0000256" key="2">
    <source>
        <dbReference type="SAM" id="SignalP"/>
    </source>
</evidence>
<comment type="caution">
    <text evidence="3">The sequence shown here is derived from an EMBL/GenBank/DDBJ whole genome shotgun (WGS) entry which is preliminary data.</text>
</comment>
<keyword evidence="2" id="KW-0732">Signal</keyword>
<dbReference type="RefSeq" id="WP_390236142.1">
    <property type="nucleotide sequence ID" value="NZ_JBHSWI010000001.1"/>
</dbReference>
<evidence type="ECO:0000313" key="4">
    <source>
        <dbReference type="Proteomes" id="UP001596391"/>
    </source>
</evidence>